<feature type="signal peptide" evidence="1">
    <location>
        <begin position="1"/>
        <end position="15"/>
    </location>
</feature>
<dbReference type="Pfam" id="PF16656">
    <property type="entry name" value="Pur_ac_phosph_N"/>
    <property type="match status" value="1"/>
</dbReference>
<keyword evidence="4" id="KW-1185">Reference proteome</keyword>
<evidence type="ECO:0000259" key="2">
    <source>
        <dbReference type="Pfam" id="PF16656"/>
    </source>
</evidence>
<dbReference type="SUPFAM" id="SSF49363">
    <property type="entry name" value="Purple acid phosphatase, N-terminal domain"/>
    <property type="match status" value="1"/>
</dbReference>
<evidence type="ECO:0000256" key="1">
    <source>
        <dbReference type="SAM" id="SignalP"/>
    </source>
</evidence>
<evidence type="ECO:0000313" key="4">
    <source>
        <dbReference type="Proteomes" id="UP001176961"/>
    </source>
</evidence>
<evidence type="ECO:0000313" key="3">
    <source>
        <dbReference type="EMBL" id="CAJ0604363.1"/>
    </source>
</evidence>
<accession>A0AA36H5H0</accession>
<dbReference type="InterPro" id="IPR008963">
    <property type="entry name" value="Purple_acid_Pase-like_N"/>
</dbReference>
<proteinExistence type="predicted"/>
<reference evidence="3" key="1">
    <citation type="submission" date="2023-07" db="EMBL/GenBank/DDBJ databases">
        <authorList>
            <consortium name="CYATHOMIX"/>
        </authorList>
    </citation>
    <scope>NUCLEOTIDE SEQUENCE</scope>
    <source>
        <strain evidence="3">N/A</strain>
    </source>
</reference>
<dbReference type="PANTHER" id="PTHR45867">
    <property type="entry name" value="PURPLE ACID PHOSPHATASE"/>
    <property type="match status" value="1"/>
</dbReference>
<name>A0AA36H5H0_CYLNA</name>
<feature type="domain" description="Purple acid phosphatase N-terminal" evidence="2">
    <location>
        <begin position="17"/>
        <end position="101"/>
    </location>
</feature>
<dbReference type="Gene3D" id="2.60.40.380">
    <property type="entry name" value="Purple acid phosphatase-like, N-terminal"/>
    <property type="match status" value="1"/>
</dbReference>
<dbReference type="InterPro" id="IPR015914">
    <property type="entry name" value="PAPs_N"/>
</dbReference>
<feature type="chain" id="PRO_5041347572" description="Purple acid phosphatase N-terminal domain-containing protein" evidence="1">
    <location>
        <begin position="16"/>
        <end position="110"/>
    </location>
</feature>
<dbReference type="Proteomes" id="UP001176961">
    <property type="component" value="Unassembled WGS sequence"/>
</dbReference>
<feature type="non-terminal residue" evidence="3">
    <location>
        <position position="1"/>
    </location>
</feature>
<dbReference type="GO" id="GO:0046872">
    <property type="term" value="F:metal ion binding"/>
    <property type="evidence" value="ECO:0007669"/>
    <property type="project" value="InterPro"/>
</dbReference>
<dbReference type="AlphaFoldDB" id="A0AA36H5H0"/>
<dbReference type="EMBL" id="CATQJL010000305">
    <property type="protein sequence ID" value="CAJ0604363.1"/>
    <property type="molecule type" value="Genomic_DNA"/>
</dbReference>
<dbReference type="PANTHER" id="PTHR45867:SF10">
    <property type="entry name" value="PURPLE ACID PHOSPHATASE"/>
    <property type="match status" value="1"/>
</dbReference>
<keyword evidence="1" id="KW-0732">Signal</keyword>
<dbReference type="GO" id="GO:0003993">
    <property type="term" value="F:acid phosphatase activity"/>
    <property type="evidence" value="ECO:0007669"/>
    <property type="project" value="InterPro"/>
</dbReference>
<comment type="caution">
    <text evidence="3">The sequence shown here is derived from an EMBL/GenBank/DDBJ whole genome shotgun (WGS) entry which is preliminary data.</text>
</comment>
<gene>
    <name evidence="3" type="ORF">CYNAS_LOCUS16346</name>
</gene>
<sequence>MQTILFALALPLALASPEQVHLSFQGNHSVMGVSWMTFKKDDSDVLYGTTLTNLECTAKGTKKEWRTGDITRYSHRALMQNLRPSTTYWYKIGSRTFQFKTLPENPTSYR</sequence>
<protein>
    <recommendedName>
        <fullName evidence="2">Purple acid phosphatase N-terminal domain-containing protein</fullName>
    </recommendedName>
</protein>
<organism evidence="3 4">
    <name type="scientific">Cylicocyclus nassatus</name>
    <name type="common">Nematode worm</name>
    <dbReference type="NCBI Taxonomy" id="53992"/>
    <lineage>
        <taxon>Eukaryota</taxon>
        <taxon>Metazoa</taxon>
        <taxon>Ecdysozoa</taxon>
        <taxon>Nematoda</taxon>
        <taxon>Chromadorea</taxon>
        <taxon>Rhabditida</taxon>
        <taxon>Rhabditina</taxon>
        <taxon>Rhabditomorpha</taxon>
        <taxon>Strongyloidea</taxon>
        <taxon>Strongylidae</taxon>
        <taxon>Cylicocyclus</taxon>
    </lineage>
</organism>